<dbReference type="GO" id="GO:0009234">
    <property type="term" value="P:menaquinone biosynthetic process"/>
    <property type="evidence" value="ECO:0007669"/>
    <property type="project" value="UniProtKB-UniRule"/>
</dbReference>
<keyword evidence="4 6" id="KW-0786">Thiamine pyrophosphate</keyword>
<dbReference type="CDD" id="cd07037">
    <property type="entry name" value="TPP_PYR_MenD"/>
    <property type="match status" value="1"/>
</dbReference>
<accession>A0A938Y573</accession>
<evidence type="ECO:0000259" key="7">
    <source>
        <dbReference type="Pfam" id="PF02776"/>
    </source>
</evidence>
<feature type="domain" description="Thiamine pyrophosphate enzyme N-terminal TPP-binding" evidence="7">
    <location>
        <begin position="7"/>
        <end position="122"/>
    </location>
</feature>
<dbReference type="AlphaFoldDB" id="A0A938Y573"/>
<comment type="subunit">
    <text evidence="6">Homodimer.</text>
</comment>
<evidence type="ECO:0000313" key="9">
    <source>
        <dbReference type="Proteomes" id="UP000663792"/>
    </source>
</evidence>
<comment type="catalytic activity">
    <reaction evidence="6">
        <text>isochorismate + 2-oxoglutarate + H(+) = 5-enolpyruvoyl-6-hydroxy-2-succinyl-cyclohex-3-ene-1-carboxylate + CO2</text>
        <dbReference type="Rhea" id="RHEA:25593"/>
        <dbReference type="ChEBI" id="CHEBI:15378"/>
        <dbReference type="ChEBI" id="CHEBI:16526"/>
        <dbReference type="ChEBI" id="CHEBI:16810"/>
        <dbReference type="ChEBI" id="CHEBI:29780"/>
        <dbReference type="ChEBI" id="CHEBI:58818"/>
        <dbReference type="EC" id="2.2.1.9"/>
    </reaction>
</comment>
<dbReference type="RefSeq" id="WP_205259223.1">
    <property type="nucleotide sequence ID" value="NZ_JAERWK010000005.1"/>
</dbReference>
<dbReference type="Gene3D" id="3.40.50.970">
    <property type="match status" value="2"/>
</dbReference>
<dbReference type="InterPro" id="IPR004433">
    <property type="entry name" value="MenaQ_synth_MenD"/>
</dbReference>
<dbReference type="InterPro" id="IPR012001">
    <property type="entry name" value="Thiamin_PyroP_enz_TPP-bd_dom"/>
</dbReference>
<dbReference type="GO" id="GO:0030976">
    <property type="term" value="F:thiamine pyrophosphate binding"/>
    <property type="evidence" value="ECO:0007669"/>
    <property type="project" value="UniProtKB-UniRule"/>
</dbReference>
<evidence type="ECO:0000313" key="8">
    <source>
        <dbReference type="EMBL" id="MBM9466261.1"/>
    </source>
</evidence>
<protein>
    <recommendedName>
        <fullName evidence="6">2-succinyl-5-enolpyruvyl-6-hydroxy-3-cyclohexene-1-carboxylate synthase</fullName>
        <shortName evidence="6">SEPHCHC synthase</shortName>
        <ecNumber evidence="6">2.2.1.9</ecNumber>
    </recommendedName>
    <alternativeName>
        <fullName evidence="6">Menaquinone biosynthesis protein MenD</fullName>
    </alternativeName>
</protein>
<proteinExistence type="inferred from homology"/>
<keyword evidence="6" id="KW-0474">Menaquinone biosynthesis</keyword>
<keyword evidence="3 6" id="KW-0460">Magnesium</keyword>
<dbReference type="NCBIfam" id="TIGR00173">
    <property type="entry name" value="menD"/>
    <property type="match status" value="1"/>
</dbReference>
<comment type="caution">
    <text evidence="8">The sequence shown here is derived from an EMBL/GenBank/DDBJ whole genome shotgun (WGS) entry which is preliminary data.</text>
</comment>
<dbReference type="GO" id="GO:0070204">
    <property type="term" value="F:2-succinyl-5-enolpyruvyl-6-hydroxy-3-cyclohexene-1-carboxylic-acid synthase activity"/>
    <property type="evidence" value="ECO:0007669"/>
    <property type="project" value="UniProtKB-UniRule"/>
</dbReference>
<dbReference type="GO" id="GO:0030145">
    <property type="term" value="F:manganese ion binding"/>
    <property type="evidence" value="ECO:0007669"/>
    <property type="project" value="UniProtKB-UniRule"/>
</dbReference>
<dbReference type="EC" id="2.2.1.9" evidence="6"/>
<evidence type="ECO:0000256" key="6">
    <source>
        <dbReference type="HAMAP-Rule" id="MF_01659"/>
    </source>
</evidence>
<dbReference type="GO" id="GO:0000287">
    <property type="term" value="F:magnesium ion binding"/>
    <property type="evidence" value="ECO:0007669"/>
    <property type="project" value="UniProtKB-UniRule"/>
</dbReference>
<dbReference type="SUPFAM" id="SSF52518">
    <property type="entry name" value="Thiamin diphosphate-binding fold (THDP-binding)"/>
    <property type="match status" value="2"/>
</dbReference>
<keyword evidence="2 6" id="KW-0479">Metal-binding</keyword>
<organism evidence="8 9">
    <name type="scientific">Nakamurella leprariae</name>
    <dbReference type="NCBI Taxonomy" id="2803911"/>
    <lineage>
        <taxon>Bacteria</taxon>
        <taxon>Bacillati</taxon>
        <taxon>Actinomycetota</taxon>
        <taxon>Actinomycetes</taxon>
        <taxon>Nakamurellales</taxon>
        <taxon>Nakamurellaceae</taxon>
        <taxon>Nakamurella</taxon>
    </lineage>
</organism>
<reference evidence="8" key="1">
    <citation type="submission" date="2021-01" db="EMBL/GenBank/DDBJ databases">
        <title>YIM 132084 draft genome.</title>
        <authorList>
            <person name="An D."/>
        </authorList>
    </citation>
    <scope>NUCLEOTIDE SEQUENCE</scope>
    <source>
        <strain evidence="8">YIM 132084</strain>
    </source>
</reference>
<comment type="pathway">
    <text evidence="6">Quinol/quinone metabolism; menaquinone biosynthesis.</text>
</comment>
<comment type="similarity">
    <text evidence="6">Belongs to the TPP enzyme family. MenD subfamily.</text>
</comment>
<evidence type="ECO:0000256" key="3">
    <source>
        <dbReference type="ARBA" id="ARBA00022842"/>
    </source>
</evidence>
<comment type="pathway">
    <text evidence="6">Quinol/quinone metabolism; 1,4-dihydroxy-2-naphthoate biosynthesis; 1,4-dihydroxy-2-naphthoate from chorismate: step 2/7.</text>
</comment>
<comment type="function">
    <text evidence="6">Catalyzes the thiamine diphosphate-dependent decarboxylation of 2-oxoglutarate and the subsequent addition of the resulting succinic semialdehyde-thiamine pyrophosphate anion to isochorismate to yield 2-succinyl-5-enolpyruvyl-6-hydroxy-3-cyclohexene-1-carboxylate (SEPHCHC).</text>
</comment>
<evidence type="ECO:0000256" key="5">
    <source>
        <dbReference type="ARBA" id="ARBA00023211"/>
    </source>
</evidence>
<dbReference type="Proteomes" id="UP000663792">
    <property type="component" value="Unassembled WGS sequence"/>
</dbReference>
<dbReference type="PIRSF" id="PIRSF004983">
    <property type="entry name" value="MenD"/>
    <property type="match status" value="1"/>
</dbReference>
<keyword evidence="1 6" id="KW-0808">Transferase</keyword>
<comment type="cofactor">
    <cofactor evidence="6">
        <name>Mg(2+)</name>
        <dbReference type="ChEBI" id="CHEBI:18420"/>
    </cofactor>
    <cofactor evidence="6">
        <name>Mn(2+)</name>
        <dbReference type="ChEBI" id="CHEBI:29035"/>
    </cofactor>
</comment>
<evidence type="ECO:0000256" key="4">
    <source>
        <dbReference type="ARBA" id="ARBA00023052"/>
    </source>
</evidence>
<name>A0A938Y573_9ACTN</name>
<evidence type="ECO:0000256" key="2">
    <source>
        <dbReference type="ARBA" id="ARBA00022723"/>
    </source>
</evidence>
<dbReference type="Gene3D" id="3.40.50.1220">
    <property type="entry name" value="TPP-binding domain"/>
    <property type="match status" value="1"/>
</dbReference>
<gene>
    <name evidence="6 8" type="primary">menD</name>
    <name evidence="8" type="ORF">JL106_03075</name>
</gene>
<evidence type="ECO:0000256" key="1">
    <source>
        <dbReference type="ARBA" id="ARBA00022679"/>
    </source>
</evidence>
<dbReference type="PANTHER" id="PTHR42916">
    <property type="entry name" value="2-SUCCINYL-5-ENOLPYRUVYL-6-HYDROXY-3-CYCLOHEXENE-1-CARBOXYLATE SYNTHASE"/>
    <property type="match status" value="1"/>
</dbReference>
<dbReference type="EMBL" id="JAERWK010000005">
    <property type="protein sequence ID" value="MBM9466261.1"/>
    <property type="molecule type" value="Genomic_DNA"/>
</dbReference>
<sequence>MNSSTAIAQVLVDELVRCGITDAVLAPGSRNAPLSMALHDADVLGRLRLHVRIDERTAGFLALGLARGSGRPVPVITTSGTAVANLHPAVLEAHHGGVPLLVLSTDRPAQLRDVGANQVIDQRTVFSSALRLFHEFALLDRTPTDDQLTSANAYWRSMIGRAVAAAAGGAGRCGPVQLNVPLMEPLLPPALGTADPSWPAAWADRPGPVMIAAELTGPLSGRPGGRAWTSVDVPVPDTSVRISQRPSARPRRLLVVAELGDPRAAQLAAAGHVVVSEVGGADGGDVLGAGVQLLEVPELLEIEPPEQVLVLGRPTLHRAVRSLLARPAGPIGWSVEVVAPPADFPDPAGQATSVRPDLGILPAADQRWAERWREADRAAVAAVQAELDGLPGTSSPRAARDLVRALPTEAVLVLGSSQVPRDVALAALPRDGLRVVANRGVAGIDGLVSTAVGVGLAMTDRPTVAYLGDLSFVHDLTGLAIGPAEPRPDLTLVINNNDGGGIFTTLESGAASYAPSFERIFGTPLGLDLSGWAAACHIPFTRVPPGAELAAAIGNGTAERGIGIRLVEVVTDRTRLREDQLRLRRAARDAARRAVTVRG</sequence>
<comment type="cofactor">
    <cofactor evidence="6">
        <name>thiamine diphosphate</name>
        <dbReference type="ChEBI" id="CHEBI:58937"/>
    </cofactor>
    <text evidence="6">Binds 1 thiamine pyrophosphate per subunit.</text>
</comment>
<dbReference type="InterPro" id="IPR029061">
    <property type="entry name" value="THDP-binding"/>
</dbReference>
<dbReference type="CDD" id="cd02009">
    <property type="entry name" value="TPP_SHCHC_synthase"/>
    <property type="match status" value="1"/>
</dbReference>
<dbReference type="Pfam" id="PF02776">
    <property type="entry name" value="TPP_enzyme_N"/>
    <property type="match status" value="1"/>
</dbReference>
<keyword evidence="9" id="KW-1185">Reference proteome</keyword>
<keyword evidence="5 6" id="KW-0464">Manganese</keyword>
<dbReference type="HAMAP" id="MF_01659">
    <property type="entry name" value="MenD"/>
    <property type="match status" value="1"/>
</dbReference>
<dbReference type="PANTHER" id="PTHR42916:SF1">
    <property type="entry name" value="PROTEIN PHYLLO, CHLOROPLASTIC"/>
    <property type="match status" value="1"/>
</dbReference>